<dbReference type="Pfam" id="PF02179">
    <property type="entry name" value="BAG"/>
    <property type="match status" value="1"/>
</dbReference>
<dbReference type="OrthoDB" id="1923217at2759"/>
<name>A0A5J5AFI8_9ASTE</name>
<dbReference type="EMBL" id="CM018044">
    <property type="protein sequence ID" value="KAA8528939.1"/>
    <property type="molecule type" value="Genomic_DNA"/>
</dbReference>
<gene>
    <name evidence="5" type="ORF">F0562_033573</name>
</gene>
<dbReference type="PANTHER" id="PTHR33322">
    <property type="entry name" value="BAG DOMAIN CONTAINING PROTEIN, EXPRESSED"/>
    <property type="match status" value="1"/>
</dbReference>
<dbReference type="InterPro" id="IPR003103">
    <property type="entry name" value="BAG_domain"/>
</dbReference>
<evidence type="ECO:0000313" key="6">
    <source>
        <dbReference type="Proteomes" id="UP000325577"/>
    </source>
</evidence>
<keyword evidence="1" id="KW-0143">Chaperone</keyword>
<feature type="compositionally biased region" description="Polar residues" evidence="3">
    <location>
        <begin position="9"/>
        <end position="21"/>
    </location>
</feature>
<proteinExistence type="predicted"/>
<feature type="coiled-coil region" evidence="2">
    <location>
        <begin position="387"/>
        <end position="428"/>
    </location>
</feature>
<feature type="compositionally biased region" description="Polar residues" evidence="3">
    <location>
        <begin position="202"/>
        <end position="216"/>
    </location>
</feature>
<organism evidence="5 6">
    <name type="scientific">Nyssa sinensis</name>
    <dbReference type="NCBI Taxonomy" id="561372"/>
    <lineage>
        <taxon>Eukaryota</taxon>
        <taxon>Viridiplantae</taxon>
        <taxon>Streptophyta</taxon>
        <taxon>Embryophyta</taxon>
        <taxon>Tracheophyta</taxon>
        <taxon>Spermatophyta</taxon>
        <taxon>Magnoliopsida</taxon>
        <taxon>eudicotyledons</taxon>
        <taxon>Gunneridae</taxon>
        <taxon>Pentapetalae</taxon>
        <taxon>asterids</taxon>
        <taxon>Cornales</taxon>
        <taxon>Nyssaceae</taxon>
        <taxon>Nyssa</taxon>
    </lineage>
</organism>
<keyword evidence="6" id="KW-1185">Reference proteome</keyword>
<feature type="region of interest" description="Disordered" evidence="3">
    <location>
        <begin position="200"/>
        <end position="224"/>
    </location>
</feature>
<feature type="domain" description="BAG" evidence="4">
    <location>
        <begin position="76"/>
        <end position="124"/>
    </location>
</feature>
<dbReference type="InterPro" id="IPR036533">
    <property type="entry name" value="BAG_dom_sf"/>
</dbReference>
<feature type="region of interest" description="Disordered" evidence="3">
    <location>
        <begin position="333"/>
        <end position="364"/>
    </location>
</feature>
<dbReference type="GO" id="GO:0009506">
    <property type="term" value="C:plasmodesma"/>
    <property type="evidence" value="ECO:0007669"/>
    <property type="project" value="TreeGrafter"/>
</dbReference>
<dbReference type="Gene3D" id="1.20.58.120">
    <property type="entry name" value="BAG domain"/>
    <property type="match status" value="1"/>
</dbReference>
<dbReference type="Proteomes" id="UP000325577">
    <property type="component" value="Linkage Group LG20"/>
</dbReference>
<dbReference type="GO" id="GO:0006457">
    <property type="term" value="P:protein folding"/>
    <property type="evidence" value="ECO:0007669"/>
    <property type="project" value="TreeGrafter"/>
</dbReference>
<reference evidence="5 6" key="1">
    <citation type="submission" date="2019-09" db="EMBL/GenBank/DDBJ databases">
        <title>A chromosome-level genome assembly of the Chinese tupelo Nyssa sinensis.</title>
        <authorList>
            <person name="Yang X."/>
            <person name="Kang M."/>
            <person name="Yang Y."/>
            <person name="Xiong H."/>
            <person name="Wang M."/>
            <person name="Zhang Z."/>
            <person name="Wang Z."/>
            <person name="Wu H."/>
            <person name="Ma T."/>
            <person name="Liu J."/>
            <person name="Xi Z."/>
        </authorList>
    </citation>
    <scope>NUCLEOTIDE SEQUENCE [LARGE SCALE GENOMIC DNA]</scope>
    <source>
        <strain evidence="5">J267</strain>
        <tissue evidence="5">Leaf</tissue>
    </source>
</reference>
<sequence>MDGHFFRSYWNQPSRPSNSPSFRGIPVQPAQRKTTTSSPKVVSVPVHFVGSETTRSAAALKIQKGDTVDLIRWDAKERLRVNESLMALLFKLDSVRGVDSGVRDCRKAVIKKAIALQERVDAIVTGDQIPGTVDGTESNDRVLEVDDSYAHAKSVQETLEIKDSVDSERAADQTVEIERKASNFPADESIENQTIEIKESVDSSTDSCNASNQTHQIEGVTPSVEDPGEVFVDVNCTEKAIDKTFELHCPGVRGINSGDSESTPGAKDEILNSHFSNGFVEPENCEKVEITDVEVDSEVEPNEEACVVKQMVEDHNTTPSLSECFEASVNTIPTENQSDSLNPHEENASERQENKMEMQQTAPTERELKYCLGAGERDDNKSNRDLLERMLEDNEKMMRMMTQLSQRNEMQTRMLSSLTHRVEQLERAFICDRLRRKKKTHTVGTVDH</sequence>
<evidence type="ECO:0000256" key="1">
    <source>
        <dbReference type="ARBA" id="ARBA00023186"/>
    </source>
</evidence>
<dbReference type="InterPro" id="IPR040400">
    <property type="entry name" value="BAG5/6/7/8"/>
</dbReference>
<evidence type="ECO:0000259" key="4">
    <source>
        <dbReference type="PROSITE" id="PS51035"/>
    </source>
</evidence>
<dbReference type="PANTHER" id="PTHR33322:SF4">
    <property type="entry name" value="BAG DOMAIN CONTAINING PROTEIN, EXPRESSED"/>
    <property type="match status" value="1"/>
</dbReference>
<feature type="region of interest" description="Disordered" evidence="3">
    <location>
        <begin position="9"/>
        <end position="39"/>
    </location>
</feature>
<evidence type="ECO:0000256" key="2">
    <source>
        <dbReference type="SAM" id="Coils"/>
    </source>
</evidence>
<evidence type="ECO:0000313" key="5">
    <source>
        <dbReference type="EMBL" id="KAA8528939.1"/>
    </source>
</evidence>
<dbReference type="SUPFAM" id="SSF63491">
    <property type="entry name" value="BAG domain"/>
    <property type="match status" value="1"/>
</dbReference>
<dbReference type="PROSITE" id="PS51035">
    <property type="entry name" value="BAG"/>
    <property type="match status" value="1"/>
</dbReference>
<dbReference type="GO" id="GO:0051087">
    <property type="term" value="F:protein-folding chaperone binding"/>
    <property type="evidence" value="ECO:0007669"/>
    <property type="project" value="InterPro"/>
</dbReference>
<dbReference type="AlphaFoldDB" id="A0A5J5AFI8"/>
<feature type="compositionally biased region" description="Basic and acidic residues" evidence="3">
    <location>
        <begin position="342"/>
        <end position="356"/>
    </location>
</feature>
<accession>A0A5J5AFI8</accession>
<protein>
    <recommendedName>
        <fullName evidence="4">BAG domain-containing protein</fullName>
    </recommendedName>
</protein>
<keyword evidence="2" id="KW-0175">Coiled coil</keyword>
<evidence type="ECO:0000256" key="3">
    <source>
        <dbReference type="SAM" id="MobiDB-lite"/>
    </source>
</evidence>